<evidence type="ECO:0000313" key="2">
    <source>
        <dbReference type="Proteomes" id="UP001156940"/>
    </source>
</evidence>
<proteinExistence type="predicted"/>
<gene>
    <name evidence="1" type="ORF">QFW77_10625</name>
</gene>
<dbReference type="Proteomes" id="UP001156940">
    <property type="component" value="Unassembled WGS sequence"/>
</dbReference>
<protein>
    <recommendedName>
        <fullName evidence="3">Lipoprotein</fullName>
    </recommendedName>
</protein>
<evidence type="ECO:0000313" key="1">
    <source>
        <dbReference type="EMBL" id="MDH5823440.1"/>
    </source>
</evidence>
<dbReference type="EMBL" id="JARXRM010000032">
    <property type="protein sequence ID" value="MDH5823440.1"/>
    <property type="molecule type" value="Genomic_DNA"/>
</dbReference>
<dbReference type="RefSeq" id="WP_280574629.1">
    <property type="nucleotide sequence ID" value="NZ_JARXRM010000032.1"/>
</dbReference>
<organism evidence="1 2">
    <name type="scientific">Luteimonas endophytica</name>
    <dbReference type="NCBI Taxonomy" id="3042023"/>
    <lineage>
        <taxon>Bacteria</taxon>
        <taxon>Pseudomonadati</taxon>
        <taxon>Pseudomonadota</taxon>
        <taxon>Gammaproteobacteria</taxon>
        <taxon>Lysobacterales</taxon>
        <taxon>Lysobacteraceae</taxon>
        <taxon>Luteimonas</taxon>
    </lineage>
</organism>
<accession>A0ABT6J9D5</accession>
<sequence length="249" mass="25442">MPADRAAHGPIAAGWLLAGLLAGCSAGDASRPEAIGAPRATASADAPAPAGDVLLDLRVPASGFEATAEETRRVVAAVYGDGAPGDLTPTSRVEGAFTAAGARQTAYTLRRGGAMTGPERAPTMLAVLDADGRVAAQFVVDHDRIAAAADIQGDGTDELFLATDGYQMGQAYTGLELVSLAGGQRRSLAEYPQAWLDACANPVGERHVEAAVIVRGANRPELRRYRAGCGGDQPPAVEAYRPVGAQAPA</sequence>
<comment type="caution">
    <text evidence="1">The sequence shown here is derived from an EMBL/GenBank/DDBJ whole genome shotgun (WGS) entry which is preliminary data.</text>
</comment>
<keyword evidence="2" id="KW-1185">Reference proteome</keyword>
<evidence type="ECO:0008006" key="3">
    <source>
        <dbReference type="Google" id="ProtNLM"/>
    </source>
</evidence>
<reference evidence="1 2" key="1">
    <citation type="submission" date="2023-04" db="EMBL/GenBank/DDBJ databases">
        <title>Luteimonas endophyticus RD2P54.</title>
        <authorList>
            <person name="Sun J.-Q."/>
        </authorList>
    </citation>
    <scope>NUCLEOTIDE SEQUENCE [LARGE SCALE GENOMIC DNA]</scope>
    <source>
        <strain evidence="1 2">RD2P54</strain>
    </source>
</reference>
<dbReference type="PROSITE" id="PS51257">
    <property type="entry name" value="PROKAR_LIPOPROTEIN"/>
    <property type="match status" value="1"/>
</dbReference>
<name>A0ABT6J9D5_9GAMM</name>